<keyword evidence="8" id="KW-0560">Oxidoreductase</keyword>
<feature type="transmembrane region" description="Helical" evidence="6">
    <location>
        <begin position="489"/>
        <end position="508"/>
    </location>
</feature>
<dbReference type="PROSITE" id="PS51352">
    <property type="entry name" value="THIOREDOXIN_2"/>
    <property type="match status" value="1"/>
</dbReference>
<evidence type="ECO:0000256" key="1">
    <source>
        <dbReference type="ARBA" id="ARBA00004651"/>
    </source>
</evidence>
<dbReference type="AlphaFoldDB" id="A0A3B0YKV4"/>
<feature type="transmembrane region" description="Helical" evidence="6">
    <location>
        <begin position="582"/>
        <end position="603"/>
    </location>
</feature>
<dbReference type="GO" id="GO:0047134">
    <property type="term" value="F:protein-disulfide reductase [NAD(P)H] activity"/>
    <property type="evidence" value="ECO:0007669"/>
    <property type="project" value="UniProtKB-EC"/>
</dbReference>
<dbReference type="Pfam" id="PF11412">
    <property type="entry name" value="DsbD_N"/>
    <property type="match status" value="2"/>
</dbReference>
<protein>
    <submittedName>
        <fullName evidence="8">Cytochrome c-type biogenesis protein DsbD, protein-disulfide reductase</fullName>
        <ecNumber evidence="8">1.8.1.8</ecNumber>
    </submittedName>
</protein>
<dbReference type="CDD" id="cd02953">
    <property type="entry name" value="DsbDgamma"/>
    <property type="match status" value="1"/>
</dbReference>
<dbReference type="InterPro" id="IPR013766">
    <property type="entry name" value="Thioredoxin_domain"/>
</dbReference>
<reference evidence="8" key="1">
    <citation type="submission" date="2018-06" db="EMBL/GenBank/DDBJ databases">
        <authorList>
            <person name="Zhirakovskaya E."/>
        </authorList>
    </citation>
    <scope>NUCLEOTIDE SEQUENCE</scope>
</reference>
<feature type="transmembrane region" description="Helical" evidence="6">
    <location>
        <begin position="520"/>
        <end position="540"/>
    </location>
</feature>
<dbReference type="Gene3D" id="3.40.30.10">
    <property type="entry name" value="Glutaredoxin"/>
    <property type="match status" value="1"/>
</dbReference>
<dbReference type="EMBL" id="UOFK01000088">
    <property type="protein sequence ID" value="VAW76177.1"/>
    <property type="molecule type" value="Genomic_DNA"/>
</dbReference>
<evidence type="ECO:0000259" key="7">
    <source>
        <dbReference type="PROSITE" id="PS51352"/>
    </source>
</evidence>
<keyword evidence="5 6" id="KW-0472">Membrane</keyword>
<dbReference type="SUPFAM" id="SSF74863">
    <property type="entry name" value="Thiol:disulfide interchange protein DsbD, N-terminal domain (DsbD-alpha)"/>
    <property type="match status" value="2"/>
</dbReference>
<dbReference type="Pfam" id="PF13899">
    <property type="entry name" value="Thioredoxin_7"/>
    <property type="match status" value="1"/>
</dbReference>
<evidence type="ECO:0000256" key="2">
    <source>
        <dbReference type="ARBA" id="ARBA00022475"/>
    </source>
</evidence>
<dbReference type="GO" id="GO:0005886">
    <property type="term" value="C:plasma membrane"/>
    <property type="evidence" value="ECO:0007669"/>
    <property type="project" value="UniProtKB-SubCell"/>
</dbReference>
<feature type="transmembrane region" description="Helical" evidence="6">
    <location>
        <begin position="546"/>
        <end position="570"/>
    </location>
</feature>
<dbReference type="GO" id="GO:0017004">
    <property type="term" value="P:cytochrome complex assembly"/>
    <property type="evidence" value="ECO:0007669"/>
    <property type="project" value="InterPro"/>
</dbReference>
<proteinExistence type="predicted"/>
<keyword evidence="2" id="KW-1003">Cell membrane</keyword>
<dbReference type="Gene3D" id="2.60.40.1250">
    <property type="entry name" value="Thiol:disulfide interchange protein DsbD, N-terminal domain"/>
    <property type="match status" value="2"/>
</dbReference>
<feature type="transmembrane region" description="Helical" evidence="6">
    <location>
        <begin position="408"/>
        <end position="429"/>
    </location>
</feature>
<dbReference type="EC" id="1.8.1.8" evidence="8"/>
<dbReference type="InterPro" id="IPR035671">
    <property type="entry name" value="DsbD_gamma"/>
</dbReference>
<gene>
    <name evidence="8" type="ORF">MNBD_GAMMA13-44</name>
</gene>
<comment type="subcellular location">
    <subcellularLocation>
        <location evidence="1">Cell membrane</location>
        <topology evidence="1">Multi-pass membrane protein</topology>
    </subcellularLocation>
</comment>
<feature type="transmembrane region" description="Helical" evidence="6">
    <location>
        <begin position="450"/>
        <end position="477"/>
    </location>
</feature>
<feature type="transmembrane region" description="Helical" evidence="6">
    <location>
        <begin position="325"/>
        <end position="349"/>
    </location>
</feature>
<dbReference type="InterPro" id="IPR028250">
    <property type="entry name" value="DsbDN"/>
</dbReference>
<dbReference type="GO" id="GO:0045454">
    <property type="term" value="P:cell redox homeostasis"/>
    <property type="evidence" value="ECO:0007669"/>
    <property type="project" value="TreeGrafter"/>
</dbReference>
<dbReference type="SUPFAM" id="SSF52833">
    <property type="entry name" value="Thioredoxin-like"/>
    <property type="match status" value="1"/>
</dbReference>
<evidence type="ECO:0000256" key="5">
    <source>
        <dbReference type="ARBA" id="ARBA00023136"/>
    </source>
</evidence>
<evidence type="ECO:0000256" key="3">
    <source>
        <dbReference type="ARBA" id="ARBA00022692"/>
    </source>
</evidence>
<feature type="transmembrane region" description="Helical" evidence="6">
    <location>
        <begin position="369"/>
        <end position="402"/>
    </location>
</feature>
<keyword evidence="3 6" id="KW-0812">Transmembrane</keyword>
<evidence type="ECO:0000256" key="6">
    <source>
        <dbReference type="SAM" id="Phobius"/>
    </source>
</evidence>
<dbReference type="Pfam" id="PF02683">
    <property type="entry name" value="DsbD_TM"/>
    <property type="match status" value="1"/>
</dbReference>
<accession>A0A3B0YKV4</accession>
<evidence type="ECO:0000313" key="8">
    <source>
        <dbReference type="EMBL" id="VAW76177.1"/>
    </source>
</evidence>
<dbReference type="PANTHER" id="PTHR32234">
    <property type="entry name" value="THIOL:DISULFIDE INTERCHANGE PROTEIN DSBD"/>
    <property type="match status" value="1"/>
</dbReference>
<organism evidence="8">
    <name type="scientific">hydrothermal vent metagenome</name>
    <dbReference type="NCBI Taxonomy" id="652676"/>
    <lineage>
        <taxon>unclassified sequences</taxon>
        <taxon>metagenomes</taxon>
        <taxon>ecological metagenomes</taxon>
    </lineage>
</organism>
<dbReference type="InterPro" id="IPR036249">
    <property type="entry name" value="Thioredoxin-like_sf"/>
</dbReference>
<keyword evidence="4 6" id="KW-1133">Transmembrane helix</keyword>
<name>A0A3B0YKV4_9ZZZZ</name>
<dbReference type="PANTHER" id="PTHR32234:SF0">
    <property type="entry name" value="THIOL:DISULFIDE INTERCHANGE PROTEIN DSBD"/>
    <property type="match status" value="1"/>
</dbReference>
<evidence type="ECO:0000256" key="4">
    <source>
        <dbReference type="ARBA" id="ARBA00022989"/>
    </source>
</evidence>
<feature type="domain" description="Thioredoxin" evidence="7">
    <location>
        <begin position="619"/>
        <end position="760"/>
    </location>
</feature>
<sequence length="761" mass="81099">MKNWIFLLLASCMSLAQAGLFNDDELLPVEEAFPFSAQIEGDHIRAVWQVSDGYYLYKSKIHFTTDSTGILLGTPELPAGKVKNDEFFGEIETYRHQVVVNIPLTRATGSADTLELKVNSQGCADIGVCYPPQTQIASLLLTNAIPPNPASKQPAALKSLNDLGMSLGFGGQDELLPADEAFQPDLLISDANTLTANWLIADGYYLYRHKFEFSLDDGNGVTLLPATFPEGKHKTDEIFGDIEAYYHKVSATLPLQRTSREQTPITLTLKYQGCADRGVCYPPMSRTFELILPALAADAELAVVSPAETLNDVDRFAQALSKGSLLSVVIAALGFGLLLAFTACMYPMIPILSSIIVGQGEKATVARSLLLSLIYVEALAITFAVIGAIVGSFSGAIGIQALFQKPIFLIPFSVLFVALALSMFGFFALQLPAGLQSRLSNISNRQRGGTFIGVFIMGSLSALIIGPCGGPILIAALGYAASAGPVNGAIAMFALGNGMGLPLLLVGASGGKLLPKAGDWMNVVKAVAGVILLAVAISFLSRMPHIFSPMLIMLMWAVLLIISGIFMGALEPLPIESTGWRKFWKGTGLVILLYGTAVLAGGLSGAHDVTNPLHGSKLLAASSPAGGVSMTAVGGTHRAAKSFTRIKTVDDLHNAIAAANTAGKPVMLDFYADWCTYCIQYEQYVFPVPSVQQALSDYVLLQADVTAVDADDKALMKNVGVVLPPAILFFDRHGKEQRAFRVVGNMKAPAFADHVNRASGR</sequence>
<dbReference type="NCBIfam" id="NF001419">
    <property type="entry name" value="PRK00293.1"/>
    <property type="match status" value="1"/>
</dbReference>
<dbReference type="InterPro" id="IPR036929">
    <property type="entry name" value="DsbDN_sf"/>
</dbReference>
<dbReference type="InterPro" id="IPR003834">
    <property type="entry name" value="Cyt_c_assmbl_TM_dom"/>
</dbReference>